<dbReference type="InterPro" id="IPR007197">
    <property type="entry name" value="rSAM"/>
</dbReference>
<dbReference type="GO" id="GO:0051536">
    <property type="term" value="F:iron-sulfur cluster binding"/>
    <property type="evidence" value="ECO:0007669"/>
    <property type="project" value="UniProtKB-KW"/>
</dbReference>
<evidence type="ECO:0000259" key="6">
    <source>
        <dbReference type="PROSITE" id="PS51918"/>
    </source>
</evidence>
<dbReference type="Proteomes" id="UP000031518">
    <property type="component" value="Unassembled WGS sequence"/>
</dbReference>
<accession>A0A0B6WXI3</accession>
<dbReference type="Gene3D" id="3.20.20.70">
    <property type="entry name" value="Aldolase class I"/>
    <property type="match status" value="1"/>
</dbReference>
<dbReference type="InterPro" id="IPR013785">
    <property type="entry name" value="Aldolase_TIM"/>
</dbReference>
<dbReference type="AlphaFoldDB" id="A0A0B6WXI3"/>
<dbReference type="CDD" id="cd01335">
    <property type="entry name" value="Radical_SAM"/>
    <property type="match status" value="1"/>
</dbReference>
<dbReference type="InterPro" id="IPR058240">
    <property type="entry name" value="rSAM_sf"/>
</dbReference>
<dbReference type="Pfam" id="PF04055">
    <property type="entry name" value="Radical_SAM"/>
    <property type="match status" value="1"/>
</dbReference>
<dbReference type="EMBL" id="CBXV010000005">
    <property type="protein sequence ID" value="CDM65437.1"/>
    <property type="molecule type" value="Genomic_DNA"/>
</dbReference>
<organism evidence="7 8">
    <name type="scientific">Pyrinomonas methylaliphatogenes</name>
    <dbReference type="NCBI Taxonomy" id="454194"/>
    <lineage>
        <taxon>Bacteria</taxon>
        <taxon>Pseudomonadati</taxon>
        <taxon>Acidobacteriota</taxon>
        <taxon>Blastocatellia</taxon>
        <taxon>Blastocatellales</taxon>
        <taxon>Pyrinomonadaceae</taxon>
        <taxon>Pyrinomonas</taxon>
    </lineage>
</organism>
<keyword evidence="2" id="KW-0949">S-adenosyl-L-methionine</keyword>
<dbReference type="STRING" id="454194.PYK22_01436"/>
<name>A0A0B6WXI3_9BACT</name>
<dbReference type="PANTHER" id="PTHR11228">
    <property type="entry name" value="RADICAL SAM DOMAIN PROTEIN"/>
    <property type="match status" value="1"/>
</dbReference>
<evidence type="ECO:0000313" key="8">
    <source>
        <dbReference type="Proteomes" id="UP000031518"/>
    </source>
</evidence>
<reference evidence="7 8" key="2">
    <citation type="submission" date="2015-01" db="EMBL/GenBank/DDBJ databases">
        <title>Complete genome sequence of Pyrinomonas methylaliphatogenes type strain K22T.</title>
        <authorList>
            <person name="Lee K.C.Y."/>
            <person name="Power J.F."/>
            <person name="Dunfield P.F."/>
            <person name="Morgan X.C."/>
            <person name="Huttenhower C."/>
            <person name="Stott M.B."/>
        </authorList>
    </citation>
    <scope>NUCLEOTIDE SEQUENCE [LARGE SCALE GENOMIC DNA]</scope>
    <source>
        <strain evidence="7 8">K22</strain>
    </source>
</reference>
<dbReference type="GO" id="GO:0003824">
    <property type="term" value="F:catalytic activity"/>
    <property type="evidence" value="ECO:0007669"/>
    <property type="project" value="InterPro"/>
</dbReference>
<keyword evidence="5" id="KW-0411">Iron-sulfur</keyword>
<evidence type="ECO:0000256" key="5">
    <source>
        <dbReference type="ARBA" id="ARBA00023014"/>
    </source>
</evidence>
<comment type="cofactor">
    <cofactor evidence="1">
        <name>[4Fe-4S] cluster</name>
        <dbReference type="ChEBI" id="CHEBI:49883"/>
    </cofactor>
</comment>
<evidence type="ECO:0000256" key="4">
    <source>
        <dbReference type="ARBA" id="ARBA00023004"/>
    </source>
</evidence>
<reference evidence="7 8" key="1">
    <citation type="submission" date="2013-12" db="EMBL/GenBank/DDBJ databases">
        <authorList>
            <person name="Stott M."/>
        </authorList>
    </citation>
    <scope>NUCLEOTIDE SEQUENCE [LARGE SCALE GENOMIC DNA]</scope>
    <source>
        <strain evidence="7 8">K22</strain>
    </source>
</reference>
<keyword evidence="8" id="KW-1185">Reference proteome</keyword>
<evidence type="ECO:0000256" key="1">
    <source>
        <dbReference type="ARBA" id="ARBA00001966"/>
    </source>
</evidence>
<dbReference type="InterPro" id="IPR050377">
    <property type="entry name" value="Radical_SAM_PqqE_MftC-like"/>
</dbReference>
<dbReference type="GO" id="GO:0046872">
    <property type="term" value="F:metal ion binding"/>
    <property type="evidence" value="ECO:0007669"/>
    <property type="project" value="UniProtKB-KW"/>
</dbReference>
<keyword evidence="3" id="KW-0479">Metal-binding</keyword>
<dbReference type="PANTHER" id="PTHR11228:SF7">
    <property type="entry name" value="PQQA PEPTIDE CYCLASE"/>
    <property type="match status" value="1"/>
</dbReference>
<gene>
    <name evidence="7" type="ORF">PYK22_01436</name>
</gene>
<proteinExistence type="predicted"/>
<dbReference type="SUPFAM" id="SSF102114">
    <property type="entry name" value="Radical SAM enzymes"/>
    <property type="match status" value="1"/>
</dbReference>
<dbReference type="PROSITE" id="PS51918">
    <property type="entry name" value="RADICAL_SAM"/>
    <property type="match status" value="1"/>
</dbReference>
<evidence type="ECO:0000313" key="7">
    <source>
        <dbReference type="EMBL" id="CDM65437.1"/>
    </source>
</evidence>
<keyword evidence="4" id="KW-0408">Iron</keyword>
<sequence>MGYEVVSISGGEPLIYDGLEIILAHAKSLGLQTTVTTNGFFNDRRRLERLRDKLDALAISLDGPPEVHNRIRRSARAFERLVSGLGDLRAIGIQFGFIHTLTRENWEHLPWVAEFAAENGARLLQIHPLELAGRATEMMRGESLTEELLARAYVIAFLLADKYAETMAVQIDLLYREHLREEPELVYAGTPPEEATDLSPAQLLSLIVLESDGAVVPVSYGFSRRYQICNVRDERLIDAWGEFLTRRYVAFSELCRRVWEELCLPEAPLLSNWHEMIVARSHERAYAS</sequence>
<feature type="domain" description="Radical SAM core" evidence="6">
    <location>
        <begin position="1"/>
        <end position="176"/>
    </location>
</feature>
<evidence type="ECO:0000256" key="2">
    <source>
        <dbReference type="ARBA" id="ARBA00022691"/>
    </source>
</evidence>
<evidence type="ECO:0000256" key="3">
    <source>
        <dbReference type="ARBA" id="ARBA00022723"/>
    </source>
</evidence>
<protein>
    <submittedName>
        <fullName evidence="7">Predicted Fe-S oxidoreductase</fullName>
    </submittedName>
</protein>